<dbReference type="InterPro" id="IPR003029">
    <property type="entry name" value="S1_domain"/>
</dbReference>
<dbReference type="EMBL" id="KF715620">
    <property type="protein sequence ID" value="AHG52951.1"/>
    <property type="molecule type" value="Genomic_DNA"/>
</dbReference>
<dbReference type="InterPro" id="IPR055179">
    <property type="entry name" value="Tex-like_central_region"/>
</dbReference>
<dbReference type="Gene3D" id="1.10.150.310">
    <property type="entry name" value="Tex RuvX-like domain-like"/>
    <property type="match status" value="1"/>
</dbReference>
<dbReference type="AlphaFoldDB" id="W0NUH5"/>
<feature type="compositionally biased region" description="Basic and acidic residues" evidence="1">
    <location>
        <begin position="1061"/>
        <end position="1072"/>
    </location>
</feature>
<feature type="region of interest" description="Disordered" evidence="1">
    <location>
        <begin position="251"/>
        <end position="284"/>
    </location>
</feature>
<dbReference type="Gene3D" id="2.40.50.140">
    <property type="entry name" value="Nucleic acid-binding proteins"/>
    <property type="match status" value="1"/>
</dbReference>
<feature type="region of interest" description="Disordered" evidence="1">
    <location>
        <begin position="202"/>
        <end position="237"/>
    </location>
</feature>
<dbReference type="FunFam" id="1.10.10.650:FF:000001">
    <property type="entry name" value="S1 RNA-binding domain 1"/>
    <property type="match status" value="1"/>
</dbReference>
<dbReference type="PANTHER" id="PTHR10724">
    <property type="entry name" value="30S RIBOSOMAL PROTEIN S1"/>
    <property type="match status" value="1"/>
</dbReference>
<evidence type="ECO:0000259" key="2">
    <source>
        <dbReference type="PROSITE" id="PS50126"/>
    </source>
</evidence>
<reference evidence="3" key="1">
    <citation type="submission" date="2013-09" db="EMBL/GenBank/DDBJ databases">
        <title>Novel inorganic pyrophosphatase from soil metagenomic and family and subfamily prediction.</title>
        <authorList>
            <person name="Rodrigues G.R."/>
            <person name="Val-Moraes S.P."/>
            <person name="Varani A.M."/>
            <person name="Lemos E.G.M."/>
            <person name="Pizauro J.M."/>
        </authorList>
    </citation>
    <scope>NUCLEOTIDE SEQUENCE</scope>
</reference>
<feature type="compositionally biased region" description="Pro residues" evidence="1">
    <location>
        <begin position="1125"/>
        <end position="1134"/>
    </location>
</feature>
<dbReference type="SUPFAM" id="SSF53098">
    <property type="entry name" value="Ribonuclease H-like"/>
    <property type="match status" value="1"/>
</dbReference>
<feature type="compositionally biased region" description="Basic and acidic residues" evidence="1">
    <location>
        <begin position="997"/>
        <end position="1007"/>
    </location>
</feature>
<feature type="region of interest" description="Disordered" evidence="1">
    <location>
        <begin position="299"/>
        <end position="342"/>
    </location>
</feature>
<proteinExistence type="predicted"/>
<dbReference type="PROSITE" id="PS50126">
    <property type="entry name" value="S1"/>
    <property type="match status" value="1"/>
</dbReference>
<dbReference type="InterPro" id="IPR050437">
    <property type="entry name" value="Ribos_protein_bS1-like"/>
</dbReference>
<feature type="region of interest" description="Disordered" evidence="1">
    <location>
        <begin position="987"/>
        <end position="1134"/>
    </location>
</feature>
<dbReference type="FunFam" id="2.40.50.140:FF:000051">
    <property type="entry name" value="RNA-binding transcriptional accessory protein"/>
    <property type="match status" value="1"/>
</dbReference>
<dbReference type="Pfam" id="PF17674">
    <property type="entry name" value="HHH_9"/>
    <property type="match status" value="1"/>
</dbReference>
<dbReference type="Gene3D" id="1.10.3500.10">
    <property type="entry name" value="Tex N-terminal region-like"/>
    <property type="match status" value="3"/>
</dbReference>
<feature type="domain" description="S1 motif" evidence="2">
    <location>
        <begin position="922"/>
        <end position="991"/>
    </location>
</feature>
<dbReference type="InterPro" id="IPR018974">
    <property type="entry name" value="Tex-like_N"/>
</dbReference>
<feature type="compositionally biased region" description="Low complexity" evidence="1">
    <location>
        <begin position="770"/>
        <end position="793"/>
    </location>
</feature>
<dbReference type="InterPro" id="IPR032639">
    <property type="entry name" value="Tex_YqgF"/>
</dbReference>
<dbReference type="InterPro" id="IPR012337">
    <property type="entry name" value="RNaseH-like_sf"/>
</dbReference>
<dbReference type="InterPro" id="IPR010994">
    <property type="entry name" value="RuvA_2-like"/>
</dbReference>
<dbReference type="GO" id="GO:0003735">
    <property type="term" value="F:structural constituent of ribosome"/>
    <property type="evidence" value="ECO:0007669"/>
    <property type="project" value="TreeGrafter"/>
</dbReference>
<dbReference type="Gene3D" id="1.10.10.650">
    <property type="entry name" value="RuvA domain 2-like"/>
    <property type="match status" value="1"/>
</dbReference>
<dbReference type="SMART" id="SM00316">
    <property type="entry name" value="S1"/>
    <property type="match status" value="1"/>
</dbReference>
<dbReference type="FunFam" id="3.30.420.140:FF:000001">
    <property type="entry name" value="RNA-binding transcriptional accessory protein"/>
    <property type="match status" value="1"/>
</dbReference>
<dbReference type="SUPFAM" id="SSF47781">
    <property type="entry name" value="RuvA domain 2-like"/>
    <property type="match status" value="2"/>
</dbReference>
<dbReference type="Pfam" id="PF16921">
    <property type="entry name" value="Tex_YqgF"/>
    <property type="match status" value="1"/>
</dbReference>
<evidence type="ECO:0000313" key="3">
    <source>
        <dbReference type="EMBL" id="AHG52951.1"/>
    </source>
</evidence>
<dbReference type="Pfam" id="PF12836">
    <property type="entry name" value="HHH_3"/>
    <property type="match status" value="1"/>
</dbReference>
<sequence>MTPAPTIDLGHVARDLHLPPAHIQRTVELLDEGNTVPFITRYRKDQTGGLDEEQIREIQFRVGKIRQLAERKATILKTIETQGKLTPELAELIQHANTPKRLEDLYLPFKPKKQTLATIARERGLEPLAIEIYEAHESANDMQARAATFIAAEKELHTVEDVLAGVGHLIAERFSENAELRGRLRRIFARSGKIVCTKVEAPPAAAAAPHEGVNERGSEGATEGQREGVTEGQGGNSDSTVAAIAEAVTSAQQTLPAEPSAAPTTENPVQGTEPASPAATIETVEPSRQPIDEAIETSAAPSVDPSLAPSISPPEPPADASASTSAEQNPDGLPTGRLFEPPPAPVAAPLSAVLLKKKKKKKKKVIGEHAFKDYYNYVEPLGKVPPHRVLAINRGERAHAIRVKIEADEAALFREADEFLVWPKNPHAEFLRNCVRDSLTRLIIPSLERELRREMTERAEEHAVEVFIRNLRKLLLQSPTRSRRVLAIDPGFKSGSKMAALDEFGNVLGHGMIFVIGKDEEKRKKARTRLADLVKQHGVAIIAIGNGTGCRETEQLVADTLAEELKDQDVAYVVVNEAGASIYSTSPLGREELPQYDALQRGAISIGRRLLDPLSEMVKIHPANLGVGLYQHDIKAKHLKDSLDAVVESCVNFVGVDVNSASPALLRYVSGMNALTARRVYEHRRDKGPFKSREDLKQVQGFGDQTFVQAAGFLKVIGSENPLDATWIHPESYEIARRVLEKMGCDVADLAKVVPAAAKEEPKKEFAAELVASAEATPEAPAPEVEAAAQPQAGGSDGQTESASDAVAEPIADAPGSAAPAGAADVSAANADSATAPVLDKPAATESQIQNPKPRIEAPRNPIAEKATTVNVPQLAAELSVGTHLLQDILNSFTRPALDPRDSLASPVFRRGIMKLEDLAPAMELSGTVLNVVDFGVFVDIGLSDSGLVHISRLADRFIKDPHEVVGVGDVLKVWVVDIDKSRRRVSLTAIPPGSERPPRPPREQRPPRPPRQRQGGQGGRQQQGGPPPAHGASQGRGAPAVGAIPAQDQRPPRPHGGGGGRRDQRRGDRPQHNHPQTIERPPTKPKKFKPITKAQEEGREPMRSFGDLQQLFEKKKQKPKPPDESPPPETTAS</sequence>
<dbReference type="GO" id="GO:0006139">
    <property type="term" value="P:nucleobase-containing compound metabolic process"/>
    <property type="evidence" value="ECO:0007669"/>
    <property type="project" value="InterPro"/>
</dbReference>
<dbReference type="GO" id="GO:0003729">
    <property type="term" value="F:mRNA binding"/>
    <property type="evidence" value="ECO:0007669"/>
    <property type="project" value="UniProtKB-ARBA"/>
</dbReference>
<dbReference type="SMART" id="SM00732">
    <property type="entry name" value="YqgFc"/>
    <property type="match status" value="1"/>
</dbReference>
<feature type="region of interest" description="Disordered" evidence="1">
    <location>
        <begin position="770"/>
        <end position="805"/>
    </location>
</feature>
<dbReference type="InterPro" id="IPR023319">
    <property type="entry name" value="Tex-like_HTH_dom_sf"/>
</dbReference>
<protein>
    <submittedName>
        <fullName evidence="3">30S ribosomal protein S1</fullName>
    </submittedName>
</protein>
<dbReference type="CDD" id="cd05685">
    <property type="entry name" value="S1_Tex"/>
    <property type="match status" value="1"/>
</dbReference>
<dbReference type="Pfam" id="PF00575">
    <property type="entry name" value="S1"/>
    <property type="match status" value="1"/>
</dbReference>
<dbReference type="Pfam" id="PF09371">
    <property type="entry name" value="Tex_N"/>
    <property type="match status" value="1"/>
</dbReference>
<dbReference type="InterPro" id="IPR041692">
    <property type="entry name" value="HHH_9"/>
</dbReference>
<dbReference type="InterPro" id="IPR044146">
    <property type="entry name" value="S1_Tex"/>
</dbReference>
<feature type="compositionally biased region" description="Basic and acidic residues" evidence="1">
    <location>
        <begin position="212"/>
        <end position="229"/>
    </location>
</feature>
<dbReference type="InterPro" id="IPR023323">
    <property type="entry name" value="Tex-like_dom_sf"/>
</dbReference>
<keyword evidence="3" id="KW-0687">Ribonucleoprotein</keyword>
<organism evidence="3">
    <name type="scientific">uncultured organism</name>
    <dbReference type="NCBI Taxonomy" id="155900"/>
    <lineage>
        <taxon>unclassified sequences</taxon>
        <taxon>environmental samples</taxon>
    </lineage>
</organism>
<accession>W0NUH5</accession>
<dbReference type="Pfam" id="PF22706">
    <property type="entry name" value="Tex_central_region"/>
    <property type="match status" value="2"/>
</dbReference>
<dbReference type="InterPro" id="IPR012340">
    <property type="entry name" value="NA-bd_OB-fold"/>
</dbReference>
<feature type="region of interest" description="Disordered" evidence="1">
    <location>
        <begin position="839"/>
        <end position="863"/>
    </location>
</feature>
<dbReference type="SUPFAM" id="SSF50249">
    <property type="entry name" value="Nucleic acid-binding proteins"/>
    <property type="match status" value="1"/>
</dbReference>
<evidence type="ECO:0000256" key="1">
    <source>
        <dbReference type="SAM" id="MobiDB-lite"/>
    </source>
</evidence>
<dbReference type="SUPFAM" id="SSF158832">
    <property type="entry name" value="Tex N-terminal region-like"/>
    <property type="match status" value="2"/>
</dbReference>
<name>W0NUH5_9ZZZZ</name>
<dbReference type="InterPro" id="IPR006641">
    <property type="entry name" value="YqgF/RNaseH-like_dom"/>
</dbReference>
<gene>
    <name evidence="3" type="primary">rpsA</name>
    <name evidence="3" type="ORF">META_00025</name>
</gene>
<keyword evidence="3" id="KW-0689">Ribosomal protein</keyword>
<dbReference type="PANTHER" id="PTHR10724:SF10">
    <property type="entry name" value="S1 RNA-BINDING DOMAIN-CONTAINING PROTEIN 1"/>
    <property type="match status" value="1"/>
</dbReference>